<evidence type="ECO:0000313" key="2">
    <source>
        <dbReference type="Proteomes" id="UP000003571"/>
    </source>
</evidence>
<dbReference type="PATRIC" id="fig|907348.3.peg.126"/>
<dbReference type="EMBL" id="AGRW01000024">
    <property type="protein sequence ID" value="EIC03068.1"/>
    <property type="molecule type" value="Genomic_DNA"/>
</dbReference>
<dbReference type="AlphaFoldDB" id="H7EH69"/>
<dbReference type="RefSeq" id="WP_002701882.1">
    <property type="nucleotide sequence ID" value="NZ_AGRW01000024.1"/>
</dbReference>
<organism evidence="1 2">
    <name type="scientific">Treponema saccharophilum DSM 2985</name>
    <dbReference type="NCBI Taxonomy" id="907348"/>
    <lineage>
        <taxon>Bacteria</taxon>
        <taxon>Pseudomonadati</taxon>
        <taxon>Spirochaetota</taxon>
        <taxon>Spirochaetia</taxon>
        <taxon>Spirochaetales</taxon>
        <taxon>Treponemataceae</taxon>
        <taxon>Treponema</taxon>
    </lineage>
</organism>
<gene>
    <name evidence="1" type="ORF">TresaDRAFT_2630</name>
</gene>
<accession>H7EH69</accession>
<name>H7EH69_9SPIR</name>
<dbReference type="Proteomes" id="UP000003571">
    <property type="component" value="Unassembled WGS sequence"/>
</dbReference>
<keyword evidence="2" id="KW-1185">Reference proteome</keyword>
<sequence>MLEDDNLYEFSYDDEYDENFMEPEPIFTENNDFENACDELDSLDDEFYDEMFDDMGDTDDAEPKTARGVLQKEPVLAFSADEEFLDDFDDE</sequence>
<dbReference type="STRING" id="907348.TresaDRAFT_2630"/>
<evidence type="ECO:0000313" key="1">
    <source>
        <dbReference type="EMBL" id="EIC03068.1"/>
    </source>
</evidence>
<proteinExistence type="predicted"/>
<comment type="caution">
    <text evidence="1">The sequence shown here is derived from an EMBL/GenBank/DDBJ whole genome shotgun (WGS) entry which is preliminary data.</text>
</comment>
<protein>
    <submittedName>
        <fullName evidence="1">Uncharacterized protein</fullName>
    </submittedName>
</protein>
<reference evidence="1 2" key="1">
    <citation type="submission" date="2011-09" db="EMBL/GenBank/DDBJ databases">
        <title>The draft genome of Treponema saccharophilum DSM 2985.</title>
        <authorList>
            <consortium name="US DOE Joint Genome Institute (JGI-PGF)"/>
            <person name="Lucas S."/>
            <person name="Copeland A."/>
            <person name="Lapidus A."/>
            <person name="Glavina del Rio T."/>
            <person name="Dalin E."/>
            <person name="Tice H."/>
            <person name="Bruce D."/>
            <person name="Goodwin L."/>
            <person name="Pitluck S."/>
            <person name="Peters L."/>
            <person name="Kyrpides N."/>
            <person name="Mavromatis K."/>
            <person name="Ivanova N."/>
            <person name="Markowitz V."/>
            <person name="Cheng J.-F."/>
            <person name="Hugenholtz P."/>
            <person name="Woyke T."/>
            <person name="Wu D."/>
            <person name="Gronow S."/>
            <person name="Wellnitz S."/>
            <person name="Brambilla E."/>
            <person name="Klenk H.-P."/>
            <person name="Eisen J.A."/>
        </authorList>
    </citation>
    <scope>NUCLEOTIDE SEQUENCE [LARGE SCALE GENOMIC DNA]</scope>
    <source>
        <strain evidence="1 2">DSM 2985</strain>
    </source>
</reference>